<dbReference type="PANTHER" id="PTHR32309:SF13">
    <property type="entry name" value="FERRIC ENTEROBACTIN TRANSPORT PROTEIN FEPE"/>
    <property type="match status" value="1"/>
</dbReference>
<sequence>MQSVKNGHNMNDNYQEQYIQGEIDLRELIEVIWKKKVMIIGFSLFWAVIAGLISVFVITPVYNTDLKIDVNIPETYITKYGEYKLPTSTNEQYMRLITSNDVILNTMKDLGYERGVDMTISELKGKVSLVNVDAKNAAQNVFDVKVSEKTPEDSLKFAKSLYNNYVEYVDMLTRDRAINYYYDTFTANLKGQETLLESTKQILKKNEELLAKTPETINQSSLSSTGNNIVIENIINPAYSKLQERIVENRQLLISTEDNIRVLKQNLVELDVEKKIIEKYYETGISDGQSSIISIAKSSIHLLSTPVAPINKTSPNNPLSVLIGLVLGGLLAVAIVMINEYWAKKG</sequence>
<reference evidence="9 10" key="1">
    <citation type="submission" date="2020-09" db="EMBL/GenBank/DDBJ databases">
        <title>Characterization and genome sequencing of Ruminiclostridium sp. nov. MA18.</title>
        <authorList>
            <person name="Rettenmaier R."/>
            <person name="Kowollik M.-L."/>
            <person name="Liebl W."/>
            <person name="Zverlov V."/>
        </authorList>
    </citation>
    <scope>NUCLEOTIDE SEQUENCE [LARGE SCALE GENOMIC DNA]</scope>
    <source>
        <strain evidence="9 10">MA18</strain>
    </source>
</reference>
<feature type="transmembrane region" description="Helical" evidence="7">
    <location>
        <begin position="37"/>
        <end position="62"/>
    </location>
</feature>
<evidence type="ECO:0000313" key="9">
    <source>
        <dbReference type="EMBL" id="QNU66794.1"/>
    </source>
</evidence>
<dbReference type="InterPro" id="IPR050445">
    <property type="entry name" value="Bact_polysacc_biosynth/exp"/>
</dbReference>
<dbReference type="GO" id="GO:0004713">
    <property type="term" value="F:protein tyrosine kinase activity"/>
    <property type="evidence" value="ECO:0007669"/>
    <property type="project" value="TreeGrafter"/>
</dbReference>
<protein>
    <recommendedName>
        <fullName evidence="8">Polysaccharide chain length determinant N-terminal domain-containing protein</fullName>
    </recommendedName>
</protein>
<evidence type="ECO:0000256" key="6">
    <source>
        <dbReference type="ARBA" id="ARBA00023136"/>
    </source>
</evidence>
<evidence type="ECO:0000256" key="7">
    <source>
        <dbReference type="SAM" id="Phobius"/>
    </source>
</evidence>
<dbReference type="InterPro" id="IPR003856">
    <property type="entry name" value="LPS_length_determ_N"/>
</dbReference>
<feature type="transmembrane region" description="Helical" evidence="7">
    <location>
        <begin position="319"/>
        <end position="338"/>
    </location>
</feature>
<dbReference type="PANTHER" id="PTHR32309">
    <property type="entry name" value="TYROSINE-PROTEIN KINASE"/>
    <property type="match status" value="1"/>
</dbReference>
<dbReference type="Pfam" id="PF02706">
    <property type="entry name" value="Wzz"/>
    <property type="match status" value="1"/>
</dbReference>
<keyword evidence="3" id="KW-1003">Cell membrane</keyword>
<evidence type="ECO:0000256" key="4">
    <source>
        <dbReference type="ARBA" id="ARBA00022692"/>
    </source>
</evidence>
<evidence type="ECO:0000256" key="1">
    <source>
        <dbReference type="ARBA" id="ARBA00004651"/>
    </source>
</evidence>
<dbReference type="Proteomes" id="UP000306409">
    <property type="component" value="Chromosome"/>
</dbReference>
<keyword evidence="6 7" id="KW-0472">Membrane</keyword>
<dbReference type="GO" id="GO:0005886">
    <property type="term" value="C:plasma membrane"/>
    <property type="evidence" value="ECO:0007669"/>
    <property type="project" value="UniProtKB-SubCell"/>
</dbReference>
<keyword evidence="10" id="KW-1185">Reference proteome</keyword>
<dbReference type="EMBL" id="CP061336">
    <property type="protein sequence ID" value="QNU66794.1"/>
    <property type="molecule type" value="Genomic_DNA"/>
</dbReference>
<accession>A0A7H1VN32</accession>
<organism evidence="9 10">
    <name type="scientific">Ruminiclostridium herbifermentans</name>
    <dbReference type="NCBI Taxonomy" id="2488810"/>
    <lineage>
        <taxon>Bacteria</taxon>
        <taxon>Bacillati</taxon>
        <taxon>Bacillota</taxon>
        <taxon>Clostridia</taxon>
        <taxon>Eubacteriales</taxon>
        <taxon>Oscillospiraceae</taxon>
        <taxon>Ruminiclostridium</taxon>
    </lineage>
</organism>
<keyword evidence="5 7" id="KW-1133">Transmembrane helix</keyword>
<feature type="domain" description="Polysaccharide chain length determinant N-terminal" evidence="8">
    <location>
        <begin position="22"/>
        <end position="110"/>
    </location>
</feature>
<name>A0A7H1VN32_9FIRM</name>
<keyword evidence="4 7" id="KW-0812">Transmembrane</keyword>
<evidence type="ECO:0000256" key="2">
    <source>
        <dbReference type="ARBA" id="ARBA00006683"/>
    </source>
</evidence>
<comment type="subcellular location">
    <subcellularLocation>
        <location evidence="1">Cell membrane</location>
        <topology evidence="1">Multi-pass membrane protein</topology>
    </subcellularLocation>
</comment>
<proteinExistence type="inferred from homology"/>
<evidence type="ECO:0000259" key="8">
    <source>
        <dbReference type="Pfam" id="PF02706"/>
    </source>
</evidence>
<evidence type="ECO:0000256" key="3">
    <source>
        <dbReference type="ARBA" id="ARBA00022475"/>
    </source>
</evidence>
<dbReference type="KEGG" id="rher:EHE19_018480"/>
<evidence type="ECO:0000313" key="10">
    <source>
        <dbReference type="Proteomes" id="UP000306409"/>
    </source>
</evidence>
<comment type="similarity">
    <text evidence="2">Belongs to the CpsC/CapA family.</text>
</comment>
<gene>
    <name evidence="9" type="ORF">EHE19_018480</name>
</gene>
<evidence type="ECO:0000256" key="5">
    <source>
        <dbReference type="ARBA" id="ARBA00022989"/>
    </source>
</evidence>
<dbReference type="AlphaFoldDB" id="A0A7H1VN32"/>